<organism evidence="6 7">
    <name type="scientific">Stomoxys calcitrans</name>
    <name type="common">Stable fly</name>
    <name type="synonym">Conops calcitrans</name>
    <dbReference type="NCBI Taxonomy" id="35570"/>
    <lineage>
        <taxon>Eukaryota</taxon>
        <taxon>Metazoa</taxon>
        <taxon>Ecdysozoa</taxon>
        <taxon>Arthropoda</taxon>
        <taxon>Hexapoda</taxon>
        <taxon>Insecta</taxon>
        <taxon>Pterygota</taxon>
        <taxon>Neoptera</taxon>
        <taxon>Endopterygota</taxon>
        <taxon>Diptera</taxon>
        <taxon>Brachycera</taxon>
        <taxon>Muscomorpha</taxon>
        <taxon>Muscoidea</taxon>
        <taxon>Muscidae</taxon>
        <taxon>Stomoxys</taxon>
    </lineage>
</organism>
<evidence type="ECO:0000256" key="1">
    <source>
        <dbReference type="ARBA" id="ARBA00022723"/>
    </source>
</evidence>
<evidence type="ECO:0000313" key="6">
    <source>
        <dbReference type="EnsemblMetazoa" id="SCAU010303-PB"/>
    </source>
</evidence>
<dbReference type="STRING" id="35570.A0A1I8PQW9"/>
<keyword evidence="3" id="KW-0862">Zinc</keyword>
<evidence type="ECO:0000259" key="5">
    <source>
        <dbReference type="PROSITE" id="PS50865"/>
    </source>
</evidence>
<keyword evidence="1" id="KW-0479">Metal-binding</keyword>
<sequence>MAQNLYSPFQCNVCLMLEVYQDSGSQNITSEAPSKKFSDLLTCAGCNLANYCNKSHQKIDWPLHADLCTAIQKIKKKLQISHPLLIRDQQPPKSYSDIELIIIKLKYLITCILKRPLEHHEEEITSHLQFCPICYSYKNLKFLCLECKSQTYCSAEHLEAHRVEHMKICDTLDLYYTPYKTLPLAEDFELSLKQNVENFQNCDLVQAFESAFECKLSAKPTRSREDYQLFAYASSFSCIFTICYGLCQLDMTAYKSSRFVIFIVGASMEAQLWFKAIHCQFFFHQYSQIQELDLYFIGPEVVEPPYNIIKFQYKGIQRTVNFHCHKEYFQNFRQHNSMKAQLIVAFNCGFSEYSRESDSESASNCESELEQQKQLEKDDTIKSDTWYFGLLEILNSFSSLVIFTSFTKLEAGFDFAALTNVCQIQPLKVSIERVIAISQNPFRDLRPHRHWYENDHERIFYRNGYIQAITTKIE</sequence>
<dbReference type="KEGG" id="scac:106092411"/>
<name>A0A1I8PQW9_STOCA</name>
<dbReference type="EnsemblMetazoa" id="SCAU010303-RA">
    <property type="protein sequence ID" value="SCAU010303-PA"/>
    <property type="gene ID" value="SCAU010303"/>
</dbReference>
<dbReference type="PANTHER" id="PTHR28069">
    <property type="entry name" value="GH20023P"/>
    <property type="match status" value="1"/>
</dbReference>
<keyword evidence="7" id="KW-1185">Reference proteome</keyword>
<protein>
    <recommendedName>
        <fullName evidence="5">MYND-type domain-containing protein</fullName>
    </recommendedName>
</protein>
<dbReference type="Pfam" id="PF01753">
    <property type="entry name" value="zf-MYND"/>
    <property type="match status" value="1"/>
</dbReference>
<keyword evidence="2 4" id="KW-0863">Zinc-finger</keyword>
<accession>A0A1I8PQW9</accession>
<evidence type="ECO:0000256" key="3">
    <source>
        <dbReference type="ARBA" id="ARBA00022833"/>
    </source>
</evidence>
<evidence type="ECO:0000256" key="4">
    <source>
        <dbReference type="PROSITE-ProRule" id="PRU00134"/>
    </source>
</evidence>
<evidence type="ECO:0000256" key="2">
    <source>
        <dbReference type="ARBA" id="ARBA00022771"/>
    </source>
</evidence>
<dbReference type="OrthoDB" id="5282002at2759"/>
<dbReference type="InterPro" id="IPR046824">
    <property type="entry name" value="Mss51-like_C"/>
</dbReference>
<feature type="domain" description="MYND-type" evidence="5">
    <location>
        <begin position="11"/>
        <end position="68"/>
    </location>
</feature>
<dbReference type="AlphaFoldDB" id="A0A1I8PQW9"/>
<dbReference type="EnsemblMetazoa" id="SCAU010303-RB">
    <property type="protein sequence ID" value="SCAU010303-PB"/>
    <property type="gene ID" value="SCAU010303"/>
</dbReference>
<evidence type="ECO:0000313" key="7">
    <source>
        <dbReference type="Proteomes" id="UP000095300"/>
    </source>
</evidence>
<proteinExistence type="predicted"/>
<gene>
    <name evidence="6" type="primary">106092411</name>
</gene>
<dbReference type="Gene3D" id="6.10.140.2220">
    <property type="match status" value="1"/>
</dbReference>
<dbReference type="PROSITE" id="PS50865">
    <property type="entry name" value="ZF_MYND_2"/>
    <property type="match status" value="1"/>
</dbReference>
<dbReference type="Pfam" id="PF20179">
    <property type="entry name" value="MSS51_C"/>
    <property type="match status" value="1"/>
</dbReference>
<reference evidence="7" key="1">
    <citation type="submission" date="2015-05" db="EMBL/GenBank/DDBJ databases">
        <authorList>
            <person name="Wilson R.K."/>
            <person name="Warren W.C."/>
            <person name="Olafson P."/>
        </authorList>
    </citation>
    <scope>NUCLEOTIDE SEQUENCE [LARGE SCALE GENOMIC DNA]</scope>
    <source>
        <strain evidence="7">USDA</strain>
    </source>
</reference>
<dbReference type="Proteomes" id="UP000095300">
    <property type="component" value="Unassembled WGS sequence"/>
</dbReference>
<dbReference type="SUPFAM" id="SSF144232">
    <property type="entry name" value="HIT/MYND zinc finger-like"/>
    <property type="match status" value="2"/>
</dbReference>
<dbReference type="GO" id="GO:0008270">
    <property type="term" value="F:zinc ion binding"/>
    <property type="evidence" value="ECO:0007669"/>
    <property type="project" value="UniProtKB-KW"/>
</dbReference>
<dbReference type="InterPro" id="IPR002893">
    <property type="entry name" value="Znf_MYND"/>
</dbReference>
<dbReference type="VEuPathDB" id="VectorBase:SCAU010303"/>
<reference evidence="6" key="2">
    <citation type="submission" date="2020-05" db="UniProtKB">
        <authorList>
            <consortium name="EnsemblMetazoa"/>
        </authorList>
    </citation>
    <scope>IDENTIFICATION</scope>
    <source>
        <strain evidence="6">USDA</strain>
    </source>
</reference>